<dbReference type="Proteomes" id="UP000075886">
    <property type="component" value="Unassembled WGS sequence"/>
</dbReference>
<dbReference type="EMBL" id="AXCN02001228">
    <property type="status" value="NOT_ANNOTATED_CDS"/>
    <property type="molecule type" value="Genomic_DNA"/>
</dbReference>
<feature type="compositionally biased region" description="Pro residues" evidence="1">
    <location>
        <begin position="30"/>
        <end position="46"/>
    </location>
</feature>
<organism evidence="2 3">
    <name type="scientific">Anopheles farauti</name>
    <dbReference type="NCBI Taxonomy" id="69004"/>
    <lineage>
        <taxon>Eukaryota</taxon>
        <taxon>Metazoa</taxon>
        <taxon>Ecdysozoa</taxon>
        <taxon>Arthropoda</taxon>
        <taxon>Hexapoda</taxon>
        <taxon>Insecta</taxon>
        <taxon>Pterygota</taxon>
        <taxon>Neoptera</taxon>
        <taxon>Endopterygota</taxon>
        <taxon>Diptera</taxon>
        <taxon>Nematocera</taxon>
        <taxon>Culicoidea</taxon>
        <taxon>Culicidae</taxon>
        <taxon>Anophelinae</taxon>
        <taxon>Anopheles</taxon>
    </lineage>
</organism>
<protein>
    <submittedName>
        <fullName evidence="2">Uncharacterized protein</fullName>
    </submittedName>
</protein>
<accession>A0A182QB83</accession>
<reference evidence="3" key="1">
    <citation type="submission" date="2014-01" db="EMBL/GenBank/DDBJ databases">
        <title>The Genome Sequence of Anopheles farauti FAR1 (V2).</title>
        <authorList>
            <consortium name="The Broad Institute Genomics Platform"/>
            <person name="Neafsey D.E."/>
            <person name="Besansky N."/>
            <person name="Howell P."/>
            <person name="Walton C."/>
            <person name="Young S.K."/>
            <person name="Zeng Q."/>
            <person name="Gargeya S."/>
            <person name="Fitzgerald M."/>
            <person name="Haas B."/>
            <person name="Abouelleil A."/>
            <person name="Allen A.W."/>
            <person name="Alvarado L."/>
            <person name="Arachchi H.M."/>
            <person name="Berlin A.M."/>
            <person name="Chapman S.B."/>
            <person name="Gainer-Dewar J."/>
            <person name="Goldberg J."/>
            <person name="Griggs A."/>
            <person name="Gujja S."/>
            <person name="Hansen M."/>
            <person name="Howarth C."/>
            <person name="Imamovic A."/>
            <person name="Ireland A."/>
            <person name="Larimer J."/>
            <person name="McCowan C."/>
            <person name="Murphy C."/>
            <person name="Pearson M."/>
            <person name="Poon T.W."/>
            <person name="Priest M."/>
            <person name="Roberts A."/>
            <person name="Saif S."/>
            <person name="Shea T."/>
            <person name="Sisk P."/>
            <person name="Sykes S."/>
            <person name="Wortman J."/>
            <person name="Nusbaum C."/>
            <person name="Birren B."/>
        </authorList>
    </citation>
    <scope>NUCLEOTIDE SEQUENCE [LARGE SCALE GENOMIC DNA]</scope>
    <source>
        <strain evidence="3">FAR1</strain>
    </source>
</reference>
<keyword evidence="3" id="KW-1185">Reference proteome</keyword>
<feature type="compositionally biased region" description="Gly residues" evidence="1">
    <location>
        <begin position="64"/>
        <end position="74"/>
    </location>
</feature>
<evidence type="ECO:0000256" key="1">
    <source>
        <dbReference type="SAM" id="MobiDB-lite"/>
    </source>
</evidence>
<name>A0A182QB83_9DIPT</name>
<dbReference type="EnsemblMetazoa" id="AFAF006709-RA">
    <property type="protein sequence ID" value="AFAF006709-PA"/>
    <property type="gene ID" value="AFAF006709"/>
</dbReference>
<proteinExistence type="predicted"/>
<feature type="compositionally biased region" description="Pro residues" evidence="1">
    <location>
        <begin position="77"/>
        <end position="88"/>
    </location>
</feature>
<dbReference type="VEuPathDB" id="VectorBase:AFAF006709"/>
<sequence>MHLLLTGAPRCVWGSLHHSILTVVCKPPAPAPAPPPPPPPPPPTPLSSPGAEPGAPDDVTEAGSGAGAGGGGGAETPPSPPPPTPPPLDVLGAGLTMTPGVLLISPSSGRAQWSTFRCSGVTASLLGRPTSVRLSHAAGAVAAAAAAADGMARLPPSPSYGGMFRVSVSLSKIRRNRFRGNPTPPLPPPTADATDGVAPQLVPLAATLFDGSVQRTRCCCWYIDDCSCDGNSTYDADGQYDGSTVPFGSVRGAGGGGGSSVAEPFCSFASGSAITVGIKSGGVNHSSSSSGSRSPSIRKISYSRRYALGLPPLLSGASLKLLPDSMISSMTGLRFMRNVSLRRRSGVRIEGSSAAVEEEVEESDSAAGWSRGAFGGVVGAATAATAGVEELIAALLMVLAARDASLLAACARGRW</sequence>
<reference evidence="2" key="2">
    <citation type="submission" date="2020-05" db="UniProtKB">
        <authorList>
            <consortium name="EnsemblMetazoa"/>
        </authorList>
    </citation>
    <scope>IDENTIFICATION</scope>
    <source>
        <strain evidence="2">FAR1</strain>
    </source>
</reference>
<evidence type="ECO:0000313" key="2">
    <source>
        <dbReference type="EnsemblMetazoa" id="AFAF006709-PA"/>
    </source>
</evidence>
<dbReference type="AlphaFoldDB" id="A0A182QB83"/>
<evidence type="ECO:0000313" key="3">
    <source>
        <dbReference type="Proteomes" id="UP000075886"/>
    </source>
</evidence>
<feature type="region of interest" description="Disordered" evidence="1">
    <location>
        <begin position="30"/>
        <end position="93"/>
    </location>
</feature>